<dbReference type="RefSeq" id="WP_121389422.1">
    <property type="nucleotide sequence ID" value="NZ_RCDD01000001.1"/>
</dbReference>
<feature type="transmembrane region" description="Helical" evidence="2">
    <location>
        <begin position="43"/>
        <end position="62"/>
    </location>
</feature>
<protein>
    <submittedName>
        <fullName evidence="3">Uncharacterized protein</fullName>
    </submittedName>
</protein>
<feature type="compositionally biased region" description="Basic and acidic residues" evidence="1">
    <location>
        <begin position="1"/>
        <end position="10"/>
    </location>
</feature>
<dbReference type="OrthoDB" id="3821205at2"/>
<dbReference type="EMBL" id="RCDD01000001">
    <property type="protein sequence ID" value="RLK60573.1"/>
    <property type="molecule type" value="Genomic_DNA"/>
</dbReference>
<name>A0A421B8N9_9PSEU</name>
<dbReference type="AlphaFoldDB" id="A0A421B8N9"/>
<evidence type="ECO:0000313" key="3">
    <source>
        <dbReference type="EMBL" id="RLK60573.1"/>
    </source>
</evidence>
<feature type="compositionally biased region" description="Low complexity" evidence="1">
    <location>
        <begin position="73"/>
        <end position="96"/>
    </location>
</feature>
<proteinExistence type="predicted"/>
<keyword evidence="2" id="KW-1133">Transmembrane helix</keyword>
<keyword evidence="2" id="KW-0812">Transmembrane</keyword>
<reference evidence="3 4" key="1">
    <citation type="submission" date="2018-10" db="EMBL/GenBank/DDBJ databases">
        <title>Genomic Encyclopedia of Archaeal and Bacterial Type Strains, Phase II (KMG-II): from individual species to whole genera.</title>
        <authorList>
            <person name="Goeker M."/>
        </authorList>
    </citation>
    <scope>NUCLEOTIDE SEQUENCE [LARGE SCALE GENOMIC DNA]</scope>
    <source>
        <strain evidence="3 4">DSM 45657</strain>
    </source>
</reference>
<feature type="region of interest" description="Disordered" evidence="1">
    <location>
        <begin position="1"/>
        <end position="24"/>
    </location>
</feature>
<evidence type="ECO:0000256" key="2">
    <source>
        <dbReference type="SAM" id="Phobius"/>
    </source>
</evidence>
<evidence type="ECO:0000313" key="4">
    <source>
        <dbReference type="Proteomes" id="UP000282454"/>
    </source>
</evidence>
<comment type="caution">
    <text evidence="3">The sequence shown here is derived from an EMBL/GenBank/DDBJ whole genome shotgun (WGS) entry which is preliminary data.</text>
</comment>
<feature type="region of interest" description="Disordered" evidence="1">
    <location>
        <begin position="68"/>
        <end position="113"/>
    </location>
</feature>
<dbReference type="Proteomes" id="UP000282454">
    <property type="component" value="Unassembled WGS sequence"/>
</dbReference>
<sequence length="271" mass="28303">MDEHSLRTALHEVMNGTPTPPAMDGDEVLHDARQAKRAHRARLAGLASAAAVVVVAVGAFALPGLGGRGDSITVGSGNSSTPTVTTTGPTASDTGPKLPEGQTDRTQTSGPQADLGKNLLARVLAVVPGGYSAPTEVAGSDIPARAHQAQVVDDNAEQWEYTAYAAIGKDDRWGRLVVEVIPSFRGAVGCDVPREGMEASCVTTKVGDHYLPVYTATGGAYQWASFLHPDGVRVIVTQAQEFTPAVKALTAYPLTPEQLAALAMDPRLTLR</sequence>
<organism evidence="3 4">
    <name type="scientific">Actinokineospora cianjurensis</name>
    <dbReference type="NCBI Taxonomy" id="585224"/>
    <lineage>
        <taxon>Bacteria</taxon>
        <taxon>Bacillati</taxon>
        <taxon>Actinomycetota</taxon>
        <taxon>Actinomycetes</taxon>
        <taxon>Pseudonocardiales</taxon>
        <taxon>Pseudonocardiaceae</taxon>
        <taxon>Actinokineospora</taxon>
    </lineage>
</organism>
<keyword evidence="4" id="KW-1185">Reference proteome</keyword>
<evidence type="ECO:0000256" key="1">
    <source>
        <dbReference type="SAM" id="MobiDB-lite"/>
    </source>
</evidence>
<accession>A0A421B8N9</accession>
<keyword evidence="2" id="KW-0472">Membrane</keyword>
<gene>
    <name evidence="3" type="ORF">CLV68_1082</name>
</gene>